<name>A0A8S1LUM8_PARPR</name>
<dbReference type="AlphaFoldDB" id="A0A8S1LUM8"/>
<reference evidence="1" key="1">
    <citation type="submission" date="2021-01" db="EMBL/GenBank/DDBJ databases">
        <authorList>
            <consortium name="Genoscope - CEA"/>
            <person name="William W."/>
        </authorList>
    </citation>
    <scope>NUCLEOTIDE SEQUENCE</scope>
</reference>
<evidence type="ECO:0000313" key="2">
    <source>
        <dbReference type="Proteomes" id="UP000688137"/>
    </source>
</evidence>
<proteinExistence type="predicted"/>
<keyword evidence="2" id="KW-1185">Reference proteome</keyword>
<sequence length="150" mass="18198">MNQRSLQSNYQRLNIPVKCLPEKILQSNNISTTSEGYNGFSNFKKLIFEYCKKSEFQRCQILIQDYLKCHINSKQKYKINLNYEEMIFWLRQHFIISEDQAIYLQKIYQTSIVDYQTLISVLYMLHEFLDQDNYRDQNLNILNDIKQMLK</sequence>
<evidence type="ECO:0000313" key="1">
    <source>
        <dbReference type="EMBL" id="CAD8069725.1"/>
    </source>
</evidence>
<dbReference type="OMA" id="LIFEYCK"/>
<protein>
    <submittedName>
        <fullName evidence="1">Uncharacterized protein</fullName>
    </submittedName>
</protein>
<dbReference type="EMBL" id="CAJJDM010000044">
    <property type="protein sequence ID" value="CAD8069725.1"/>
    <property type="molecule type" value="Genomic_DNA"/>
</dbReference>
<dbReference type="Proteomes" id="UP000688137">
    <property type="component" value="Unassembled WGS sequence"/>
</dbReference>
<accession>A0A8S1LUM8</accession>
<gene>
    <name evidence="1" type="ORF">PPRIM_AZ9-3.1.T0440196</name>
</gene>
<organism evidence="1 2">
    <name type="scientific">Paramecium primaurelia</name>
    <dbReference type="NCBI Taxonomy" id="5886"/>
    <lineage>
        <taxon>Eukaryota</taxon>
        <taxon>Sar</taxon>
        <taxon>Alveolata</taxon>
        <taxon>Ciliophora</taxon>
        <taxon>Intramacronucleata</taxon>
        <taxon>Oligohymenophorea</taxon>
        <taxon>Peniculida</taxon>
        <taxon>Parameciidae</taxon>
        <taxon>Paramecium</taxon>
    </lineage>
</organism>
<comment type="caution">
    <text evidence="1">The sequence shown here is derived from an EMBL/GenBank/DDBJ whole genome shotgun (WGS) entry which is preliminary data.</text>
</comment>